<dbReference type="SUPFAM" id="SSF69572">
    <property type="entry name" value="Activating enzymes of the ubiquitin-like proteins"/>
    <property type="match status" value="1"/>
</dbReference>
<reference evidence="4" key="1">
    <citation type="journal article" date="2017" name="J. Phycol.">
        <title>Analysis of chloroplast genomes and a supermatrix inform reclassification of the Rhodomelaceae (Rhodophyta).</title>
        <authorList>
            <person name="Diaz-Tapia P."/>
            <person name="Maggs C.A."/>
            <person name="West J.A."/>
            <person name="Verbruggen H."/>
        </authorList>
    </citation>
    <scope>NUCLEOTIDE SEQUENCE</scope>
    <source>
        <strain evidence="4">PD1388</strain>
    </source>
</reference>
<dbReference type="InterPro" id="IPR001763">
    <property type="entry name" value="Rhodanese-like_dom"/>
</dbReference>
<dbReference type="GeneID" id="33360846"/>
<dbReference type="RefSeq" id="YP_009398335.1">
    <property type="nucleotide sequence ID" value="NC_035291.1"/>
</dbReference>
<evidence type="ECO:0000313" key="4">
    <source>
        <dbReference type="EMBL" id="ARW67521.1"/>
    </source>
</evidence>
<dbReference type="GO" id="GO:0004792">
    <property type="term" value="F:thiosulfate-cyanide sulfurtransferase activity"/>
    <property type="evidence" value="ECO:0007669"/>
    <property type="project" value="TreeGrafter"/>
</dbReference>
<dbReference type="FunFam" id="3.40.50.720:FF:000080">
    <property type="entry name" value="Thiazole biosynthesis adenylyltransferase ThiF"/>
    <property type="match status" value="1"/>
</dbReference>
<dbReference type="CDD" id="cd00158">
    <property type="entry name" value="RHOD"/>
    <property type="match status" value="1"/>
</dbReference>
<dbReference type="InterPro" id="IPR035985">
    <property type="entry name" value="Ubiquitin-activating_enz"/>
</dbReference>
<dbReference type="Gene3D" id="3.40.250.10">
    <property type="entry name" value="Rhodanese-like domain"/>
    <property type="match status" value="1"/>
</dbReference>
<evidence type="ECO:0000256" key="2">
    <source>
        <dbReference type="SAM" id="Phobius"/>
    </source>
</evidence>
<dbReference type="Pfam" id="PF00899">
    <property type="entry name" value="ThiF"/>
    <property type="match status" value="1"/>
</dbReference>
<organism evidence="4">
    <name type="scientific">Thaumatella adunca</name>
    <dbReference type="NCBI Taxonomy" id="2006976"/>
    <lineage>
        <taxon>Eukaryota</taxon>
        <taxon>Rhodophyta</taxon>
        <taxon>Florideophyceae</taxon>
        <taxon>Rhodymeniophycidae</taxon>
        <taxon>Ceramiales</taxon>
        <taxon>Rhodomelaceae</taxon>
        <taxon>Thaumatella</taxon>
    </lineage>
</organism>
<dbReference type="Pfam" id="PF00581">
    <property type="entry name" value="Rhodanese"/>
    <property type="match status" value="1"/>
</dbReference>
<accession>A0A1Z1MP51</accession>
<geneLocation type="chloroplast" evidence="4"/>
<dbReference type="GO" id="GO:0005829">
    <property type="term" value="C:cytosol"/>
    <property type="evidence" value="ECO:0007669"/>
    <property type="project" value="TreeGrafter"/>
</dbReference>
<evidence type="ECO:0000259" key="3">
    <source>
        <dbReference type="PROSITE" id="PS50206"/>
    </source>
</evidence>
<dbReference type="EMBL" id="MF101447">
    <property type="protein sequence ID" value="ARW67521.1"/>
    <property type="molecule type" value="Genomic_DNA"/>
</dbReference>
<feature type="transmembrane region" description="Helical" evidence="2">
    <location>
        <begin position="41"/>
        <end position="59"/>
    </location>
</feature>
<feature type="domain" description="Rhodanese" evidence="3">
    <location>
        <begin position="276"/>
        <end position="355"/>
    </location>
</feature>
<keyword evidence="4" id="KW-0934">Plastid</keyword>
<dbReference type="AlphaFoldDB" id="A0A1Z1MP51"/>
<dbReference type="GO" id="GO:0008146">
    <property type="term" value="F:sulfotransferase activity"/>
    <property type="evidence" value="ECO:0007669"/>
    <property type="project" value="TreeGrafter"/>
</dbReference>
<dbReference type="Gene3D" id="3.40.50.720">
    <property type="entry name" value="NAD(P)-binding Rossmann-like Domain"/>
    <property type="match status" value="1"/>
</dbReference>
<gene>
    <name evidence="4" type="primary">moeB</name>
</gene>
<keyword evidence="4" id="KW-0150">Chloroplast</keyword>
<dbReference type="GO" id="GO:0016779">
    <property type="term" value="F:nucleotidyltransferase activity"/>
    <property type="evidence" value="ECO:0007669"/>
    <property type="project" value="TreeGrafter"/>
</dbReference>
<dbReference type="InterPro" id="IPR045886">
    <property type="entry name" value="ThiF/MoeB/HesA"/>
</dbReference>
<evidence type="ECO:0000256" key="1">
    <source>
        <dbReference type="ARBA" id="ARBA00009919"/>
    </source>
</evidence>
<keyword evidence="2" id="KW-1133">Transmembrane helix</keyword>
<dbReference type="CDD" id="cd00757">
    <property type="entry name" value="ThiF_MoeB_HesA_family"/>
    <property type="match status" value="1"/>
</dbReference>
<keyword evidence="2" id="KW-0812">Transmembrane</keyword>
<comment type="similarity">
    <text evidence="1">Belongs to the HesA/MoeB/ThiF family.</text>
</comment>
<sequence length="361" mass="42106">MLNPNNKQVRLSHEEYTRYSKQIILENIGIESQKRLKKSKILIIGAGGLGCPVMIYLATSGIGHIGVIDKDIVELSNLNRQILYKQEDIKNLKVLSAKSKIKEINNNCKIITHSYYLNQDNIIEVISNYDIIIDTTDNFKIRYLIDETCHKLHKIHIYGAIEKFEGQVGVFNYKNGFRYKNLYKKNLKIENNNCSRNGIMGITTAYIGILQTIETIKIILGLNIKSRNYILLCNTLDTEIIRKKIYKQKDNIKLSKNIVKKLETKCKISESELKLLKNKVLFIDLREKNKFHNKHIKQSINIPIIKFKINTTIKFIINNTRNKVLIIYCDKTERSIIASYFLKNHKIKHYILKTINKYKAQ</sequence>
<dbReference type="GO" id="GO:0008641">
    <property type="term" value="F:ubiquitin-like modifier activating enzyme activity"/>
    <property type="evidence" value="ECO:0007669"/>
    <property type="project" value="InterPro"/>
</dbReference>
<dbReference type="InterPro" id="IPR036873">
    <property type="entry name" value="Rhodanese-like_dom_sf"/>
</dbReference>
<dbReference type="PROSITE" id="PS50206">
    <property type="entry name" value="RHODANESE_3"/>
    <property type="match status" value="1"/>
</dbReference>
<dbReference type="PANTHER" id="PTHR10953">
    <property type="entry name" value="UBIQUITIN-ACTIVATING ENZYME E1"/>
    <property type="match status" value="1"/>
</dbReference>
<proteinExistence type="inferred from homology"/>
<dbReference type="InterPro" id="IPR000594">
    <property type="entry name" value="ThiF_NAD_FAD-bd"/>
</dbReference>
<protein>
    <submittedName>
        <fullName evidence="4">Molybdopterin biosynthesis protein</fullName>
    </submittedName>
</protein>
<keyword evidence="2" id="KW-0472">Membrane</keyword>
<dbReference type="PANTHER" id="PTHR10953:SF102">
    <property type="entry name" value="ADENYLYLTRANSFERASE AND SULFURTRANSFERASE MOCS3"/>
    <property type="match status" value="1"/>
</dbReference>
<name>A0A1Z1MP51_9FLOR</name>